<reference evidence="1" key="1">
    <citation type="submission" date="2025-08" db="UniProtKB">
        <authorList>
            <consortium name="Ensembl"/>
        </authorList>
    </citation>
    <scope>IDENTIFICATION</scope>
</reference>
<organism evidence="1 2">
    <name type="scientific">Cyprinus carpio</name>
    <name type="common">Common carp</name>
    <dbReference type="NCBI Taxonomy" id="7962"/>
    <lineage>
        <taxon>Eukaryota</taxon>
        <taxon>Metazoa</taxon>
        <taxon>Chordata</taxon>
        <taxon>Craniata</taxon>
        <taxon>Vertebrata</taxon>
        <taxon>Euteleostomi</taxon>
        <taxon>Actinopterygii</taxon>
        <taxon>Neopterygii</taxon>
        <taxon>Teleostei</taxon>
        <taxon>Ostariophysi</taxon>
        <taxon>Cypriniformes</taxon>
        <taxon>Cyprinidae</taxon>
        <taxon>Cyprininae</taxon>
        <taxon>Cyprinus</taxon>
    </lineage>
</organism>
<dbReference type="InterPro" id="IPR043254">
    <property type="entry name" value="HSPB8"/>
</dbReference>
<dbReference type="Proteomes" id="UP000694701">
    <property type="component" value="Unplaced"/>
</dbReference>
<evidence type="ECO:0000313" key="2">
    <source>
        <dbReference type="Proteomes" id="UP000694701"/>
    </source>
</evidence>
<dbReference type="GO" id="GO:0042803">
    <property type="term" value="F:protein homodimerization activity"/>
    <property type="evidence" value="ECO:0007669"/>
    <property type="project" value="InterPro"/>
</dbReference>
<dbReference type="PANTHER" id="PTHR46906">
    <property type="entry name" value="HEAT SHOCK PROTEIN BETA-8"/>
    <property type="match status" value="1"/>
</dbReference>
<dbReference type="AlphaFoldDB" id="A0A8C2PTI1"/>
<dbReference type="GO" id="GO:0101031">
    <property type="term" value="C:protein folding chaperone complex"/>
    <property type="evidence" value="ECO:0007669"/>
    <property type="project" value="TreeGrafter"/>
</dbReference>
<proteinExistence type="predicted"/>
<accession>A0A8C2PTI1</accession>
<dbReference type="GO" id="GO:0034620">
    <property type="term" value="P:cellular response to unfolded protein"/>
    <property type="evidence" value="ECO:0007669"/>
    <property type="project" value="InterPro"/>
</dbReference>
<name>A0A8C2PTI1_CYPCA</name>
<sequence length="270" mass="30703">MLCLDVEHQAVTGSSVQCQIRLKLSILLCTKLCAFIHPAQKENLSINHKACCCRKDRTGKFNLFTMAEGDYYTMGTRQRIPRDPFGEQSLASRFMDDDFGLPPFHDELSMDWPGWARPRLSTRLDAPWTGQLRTGFPRGFSARYSEGPRRSSAPLTNPDEPWKVCVNVHSFRPEELNVKTKDGFVEVSESHPMWTLSLCSPLCLQKGFSSLKPGKPLRTTSTATKCPQNPWKNPWPDLRSPAWLQPKSIQPGSERELTCPWYLFRASAKI</sequence>
<dbReference type="GO" id="GO:0005737">
    <property type="term" value="C:cytoplasm"/>
    <property type="evidence" value="ECO:0007669"/>
    <property type="project" value="TreeGrafter"/>
</dbReference>
<dbReference type="Ensembl" id="ENSCCRT00020089850.1">
    <property type="protein sequence ID" value="ENSCCRP00020082076.1"/>
    <property type="gene ID" value="ENSCCRG00020037916.1"/>
</dbReference>
<dbReference type="GO" id="GO:0005634">
    <property type="term" value="C:nucleus"/>
    <property type="evidence" value="ECO:0007669"/>
    <property type="project" value="TreeGrafter"/>
</dbReference>
<evidence type="ECO:0000313" key="1">
    <source>
        <dbReference type="Ensembl" id="ENSCCRP00020082076.1"/>
    </source>
</evidence>
<dbReference type="PANTHER" id="PTHR46906:SF1">
    <property type="entry name" value="HEAT SHOCK PROTEIN BETA-8"/>
    <property type="match status" value="1"/>
</dbReference>
<protein>
    <submittedName>
        <fullName evidence="1">Heat shock protein b8</fullName>
    </submittedName>
</protein>